<name>A0ABU3XAM5_9BACI</name>
<protein>
    <submittedName>
        <fullName evidence="2">GNAT family N-acetyltransferase</fullName>
        <ecNumber evidence="2">2.3.1.-</ecNumber>
    </submittedName>
</protein>
<accession>A0ABU3XAM5</accession>
<dbReference type="SUPFAM" id="SSF55729">
    <property type="entry name" value="Acyl-CoA N-acyltransferases (Nat)"/>
    <property type="match status" value="1"/>
</dbReference>
<evidence type="ECO:0000259" key="1">
    <source>
        <dbReference type="PROSITE" id="PS51186"/>
    </source>
</evidence>
<evidence type="ECO:0000313" key="3">
    <source>
        <dbReference type="Proteomes" id="UP001287282"/>
    </source>
</evidence>
<keyword evidence="3" id="KW-1185">Reference proteome</keyword>
<evidence type="ECO:0000313" key="2">
    <source>
        <dbReference type="EMBL" id="MDV2684938.1"/>
    </source>
</evidence>
<organism evidence="2 3">
    <name type="scientific">Alkalihalophilus lindianensis</name>
    <dbReference type="NCBI Taxonomy" id="1630542"/>
    <lineage>
        <taxon>Bacteria</taxon>
        <taxon>Bacillati</taxon>
        <taxon>Bacillota</taxon>
        <taxon>Bacilli</taxon>
        <taxon>Bacillales</taxon>
        <taxon>Bacillaceae</taxon>
        <taxon>Alkalihalophilus</taxon>
    </lineage>
</organism>
<dbReference type="InterPro" id="IPR000182">
    <property type="entry name" value="GNAT_dom"/>
</dbReference>
<dbReference type="RefSeq" id="WP_317122140.1">
    <property type="nucleotide sequence ID" value="NZ_JAWJBA010000003.1"/>
</dbReference>
<proteinExistence type="predicted"/>
<dbReference type="InterPro" id="IPR016181">
    <property type="entry name" value="Acyl_CoA_acyltransferase"/>
</dbReference>
<keyword evidence="2" id="KW-0808">Transferase</keyword>
<comment type="caution">
    <text evidence="2">The sequence shown here is derived from an EMBL/GenBank/DDBJ whole genome shotgun (WGS) entry which is preliminary data.</text>
</comment>
<dbReference type="Proteomes" id="UP001287282">
    <property type="component" value="Unassembled WGS sequence"/>
</dbReference>
<dbReference type="Pfam" id="PF13673">
    <property type="entry name" value="Acetyltransf_10"/>
    <property type="match status" value="1"/>
</dbReference>
<dbReference type="EMBL" id="JAWJBA010000003">
    <property type="protein sequence ID" value="MDV2684938.1"/>
    <property type="molecule type" value="Genomic_DNA"/>
</dbReference>
<dbReference type="PROSITE" id="PS51186">
    <property type="entry name" value="GNAT"/>
    <property type="match status" value="1"/>
</dbReference>
<dbReference type="CDD" id="cd04301">
    <property type="entry name" value="NAT_SF"/>
    <property type="match status" value="1"/>
</dbReference>
<feature type="domain" description="N-acetyltransferase" evidence="1">
    <location>
        <begin position="6"/>
        <end position="148"/>
    </location>
</feature>
<dbReference type="EC" id="2.3.1.-" evidence="2"/>
<gene>
    <name evidence="2" type="ORF">RYX56_11210</name>
</gene>
<sequence length="161" mass="18765">MNWILKTFNELTIDELYALLQLRVEVFVVEQNCPYKEIDNNDQVAVHLMGYQSGCLIAYSRLFKPGEYYDEASIGRVIVKKDFRTYGYGAQLIEQSIKHLEELAPHATIKIQAQHYLHHFYESFGFQIISEIYEEDGIPHIDMIKTSHQLEKEVNTPHANS</sequence>
<reference evidence="2 3" key="1">
    <citation type="submission" date="2023-10" db="EMBL/GenBank/DDBJ databases">
        <title>Screening of Alkalihalobacillus lindianensis BZ-TG-R113 and Its Alleviation of Salt Stress on Rapeseed Growth.</title>
        <authorList>
            <person name="Zhao B."/>
            <person name="Guo T."/>
        </authorList>
    </citation>
    <scope>NUCLEOTIDE SEQUENCE [LARGE SCALE GENOMIC DNA]</scope>
    <source>
        <strain evidence="2 3">BZ-TG-R113</strain>
    </source>
</reference>
<dbReference type="Gene3D" id="3.40.630.30">
    <property type="match status" value="1"/>
</dbReference>
<dbReference type="GO" id="GO:0016746">
    <property type="term" value="F:acyltransferase activity"/>
    <property type="evidence" value="ECO:0007669"/>
    <property type="project" value="UniProtKB-KW"/>
</dbReference>
<keyword evidence="2" id="KW-0012">Acyltransferase</keyword>